<dbReference type="Proteomes" id="UP001157006">
    <property type="component" value="Chromosome 5"/>
</dbReference>
<sequence length="213" mass="24899">MIPVILMNIHINRINNGVHFNGTVNWLALPNYIQPAYEYGWKSIANAQQFVIVSLDLSTETYTWILLPRGFGEVPRFQPALHVLMDCLCFSHDFKGTESVIWKMKDFGVQESWTQLFRIEYLKIYHDLNFYKGSEFGTPLLPLHLSKNGDTFILANYKDDRAIIYNQRDNGVERIRISNKLCWFSTINYVESLISTRWIYASSTPNTHSIHER</sequence>
<organism evidence="1 2">
    <name type="scientific">Vicia faba</name>
    <name type="common">Broad bean</name>
    <name type="synonym">Faba vulgaris</name>
    <dbReference type="NCBI Taxonomy" id="3906"/>
    <lineage>
        <taxon>Eukaryota</taxon>
        <taxon>Viridiplantae</taxon>
        <taxon>Streptophyta</taxon>
        <taxon>Embryophyta</taxon>
        <taxon>Tracheophyta</taxon>
        <taxon>Spermatophyta</taxon>
        <taxon>Magnoliopsida</taxon>
        <taxon>eudicotyledons</taxon>
        <taxon>Gunneridae</taxon>
        <taxon>Pentapetalae</taxon>
        <taxon>rosids</taxon>
        <taxon>fabids</taxon>
        <taxon>Fabales</taxon>
        <taxon>Fabaceae</taxon>
        <taxon>Papilionoideae</taxon>
        <taxon>50 kb inversion clade</taxon>
        <taxon>NPAAA clade</taxon>
        <taxon>Hologalegina</taxon>
        <taxon>IRL clade</taxon>
        <taxon>Fabeae</taxon>
        <taxon>Vicia</taxon>
    </lineage>
</organism>
<accession>A0AAV1AQT4</accession>
<proteinExistence type="predicted"/>
<evidence type="ECO:0000313" key="2">
    <source>
        <dbReference type="Proteomes" id="UP001157006"/>
    </source>
</evidence>
<name>A0AAV1AQT4_VICFA</name>
<reference evidence="1 2" key="1">
    <citation type="submission" date="2023-01" db="EMBL/GenBank/DDBJ databases">
        <authorList>
            <person name="Kreplak J."/>
        </authorList>
    </citation>
    <scope>NUCLEOTIDE SEQUENCE [LARGE SCALE GENOMIC DNA]</scope>
</reference>
<dbReference type="EMBL" id="OX451740">
    <property type="protein sequence ID" value="CAI8612809.1"/>
    <property type="molecule type" value="Genomic_DNA"/>
</dbReference>
<protein>
    <recommendedName>
        <fullName evidence="3">F-box protein interaction domain protein</fullName>
    </recommendedName>
</protein>
<keyword evidence="2" id="KW-1185">Reference proteome</keyword>
<gene>
    <name evidence="1" type="ORF">VFH_V052120</name>
</gene>
<evidence type="ECO:0008006" key="3">
    <source>
        <dbReference type="Google" id="ProtNLM"/>
    </source>
</evidence>
<dbReference type="AlphaFoldDB" id="A0AAV1AQT4"/>
<evidence type="ECO:0000313" key="1">
    <source>
        <dbReference type="EMBL" id="CAI8612809.1"/>
    </source>
</evidence>